<reference evidence="2" key="1">
    <citation type="submission" date="2018-07" db="EMBL/GenBank/DDBJ databases">
        <title>Genome Structure of the Opportunistic Pathogen Paracoccus yeei (Alphaproteobacteria) and Identification of Putative Virulence Factors.</title>
        <authorList>
            <person name="Lasek R."/>
            <person name="Szuplewska M."/>
            <person name="Mitura M."/>
            <person name="Decewicz P."/>
            <person name="Chmielowska C."/>
            <person name="Pawlot A."/>
            <person name="Sentkowska D."/>
            <person name="Czarnecki J."/>
            <person name="Bartosik D."/>
        </authorList>
    </citation>
    <scope>NUCLEOTIDE SEQUENCE [LARGE SCALE GENOMIC DNA]</scope>
    <source>
        <strain evidence="2">CCUG 32053</strain>
    </source>
</reference>
<proteinExistence type="predicted"/>
<gene>
    <name evidence="1" type="ORF">PY32053_02802</name>
</gene>
<name>A0A386UP64_9RHOB</name>
<organism evidence="1 2">
    <name type="scientific">Paracoccus yeei</name>
    <dbReference type="NCBI Taxonomy" id="147645"/>
    <lineage>
        <taxon>Bacteria</taxon>
        <taxon>Pseudomonadati</taxon>
        <taxon>Pseudomonadota</taxon>
        <taxon>Alphaproteobacteria</taxon>
        <taxon>Rhodobacterales</taxon>
        <taxon>Paracoccaceae</taxon>
        <taxon>Paracoccus</taxon>
    </lineage>
</organism>
<evidence type="ECO:0000313" key="2">
    <source>
        <dbReference type="Proteomes" id="UP000272010"/>
    </source>
</evidence>
<accession>A0A386UP64</accession>
<evidence type="ECO:0000313" key="1">
    <source>
        <dbReference type="EMBL" id="AYF02391.1"/>
    </source>
</evidence>
<sequence length="78" mass="8570">MTTTPEPTPDEMKLKVAQDHALALVKLAAALGVLDGSEESWNAEVMGASLATLLGMIAHLYRMMDMPEPDYYETPRFS</sequence>
<dbReference type="Proteomes" id="UP000272010">
    <property type="component" value="Chromosome"/>
</dbReference>
<protein>
    <submittedName>
        <fullName evidence="1">Uncharacterized protein</fullName>
    </submittedName>
</protein>
<dbReference type="AlphaFoldDB" id="A0A386UP64"/>
<dbReference type="RefSeq" id="WP_120442766.1">
    <property type="nucleotide sequence ID" value="NZ_CP031078.1"/>
</dbReference>
<dbReference type="EMBL" id="CP031078">
    <property type="protein sequence ID" value="AYF02391.1"/>
    <property type="molecule type" value="Genomic_DNA"/>
</dbReference>